<feature type="transmembrane region" description="Helical" evidence="9">
    <location>
        <begin position="54"/>
        <end position="74"/>
    </location>
</feature>
<keyword evidence="2" id="KW-0813">Transport</keyword>
<dbReference type="InterPro" id="IPR006327">
    <property type="entry name" value="PTS_IIC_fruc"/>
</dbReference>
<feature type="transmembrane region" description="Helical" evidence="9">
    <location>
        <begin position="212"/>
        <end position="234"/>
    </location>
</feature>
<dbReference type="PANTHER" id="PTHR30505:SF0">
    <property type="entry name" value="FRUCTOSE-LIKE PTS SYSTEM EIIBC COMPONENT-RELATED"/>
    <property type="match status" value="1"/>
</dbReference>
<evidence type="ECO:0000256" key="6">
    <source>
        <dbReference type="ARBA" id="ARBA00022692"/>
    </source>
</evidence>
<keyword evidence="7 9" id="KW-1133">Transmembrane helix</keyword>
<name>A0A841GIV5_9GAMM</name>
<protein>
    <submittedName>
        <fullName evidence="11">Fructose-specific PTS system IIC-like component</fullName>
    </submittedName>
</protein>
<dbReference type="PROSITE" id="PS51104">
    <property type="entry name" value="PTS_EIIC_TYPE_2"/>
    <property type="match status" value="1"/>
</dbReference>
<dbReference type="InterPro" id="IPR013014">
    <property type="entry name" value="PTS_EIIC_2"/>
</dbReference>
<feature type="transmembrane region" description="Helical" evidence="9">
    <location>
        <begin position="273"/>
        <end position="291"/>
    </location>
</feature>
<evidence type="ECO:0000256" key="8">
    <source>
        <dbReference type="ARBA" id="ARBA00023136"/>
    </source>
</evidence>
<evidence type="ECO:0000256" key="5">
    <source>
        <dbReference type="ARBA" id="ARBA00022683"/>
    </source>
</evidence>
<dbReference type="GO" id="GO:0008982">
    <property type="term" value="F:protein-N(PI)-phosphohistidine-sugar phosphotransferase activity"/>
    <property type="evidence" value="ECO:0007669"/>
    <property type="project" value="InterPro"/>
</dbReference>
<dbReference type="RefSeq" id="WP_188025252.1">
    <property type="nucleotide sequence ID" value="NZ_JACHGR010000001.1"/>
</dbReference>
<evidence type="ECO:0000256" key="9">
    <source>
        <dbReference type="SAM" id="Phobius"/>
    </source>
</evidence>
<gene>
    <name evidence="11" type="ORF">HNR75_000307</name>
</gene>
<keyword evidence="8 9" id="KW-0472">Membrane</keyword>
<evidence type="ECO:0000256" key="7">
    <source>
        <dbReference type="ARBA" id="ARBA00022989"/>
    </source>
</evidence>
<feature type="transmembrane region" description="Helical" evidence="9">
    <location>
        <begin position="20"/>
        <end position="42"/>
    </location>
</feature>
<dbReference type="GO" id="GO:0090563">
    <property type="term" value="F:protein-phosphocysteine-sugar phosphotransferase activity"/>
    <property type="evidence" value="ECO:0007669"/>
    <property type="project" value="TreeGrafter"/>
</dbReference>
<dbReference type="NCBIfam" id="NF007787">
    <property type="entry name" value="PRK10478.1"/>
    <property type="match status" value="1"/>
</dbReference>
<accession>A0A841GIV5</accession>
<feature type="transmembrane region" description="Helical" evidence="9">
    <location>
        <begin position="173"/>
        <end position="191"/>
    </location>
</feature>
<proteinExistence type="predicted"/>
<dbReference type="GO" id="GO:0005351">
    <property type="term" value="F:carbohydrate:proton symporter activity"/>
    <property type="evidence" value="ECO:0007669"/>
    <property type="project" value="InterPro"/>
</dbReference>
<evidence type="ECO:0000256" key="2">
    <source>
        <dbReference type="ARBA" id="ARBA00022448"/>
    </source>
</evidence>
<feature type="transmembrane region" description="Helical" evidence="9">
    <location>
        <begin position="94"/>
        <end position="118"/>
    </location>
</feature>
<sequence length="355" mass="36836">MLSILKDTRKHFMTGVSYMIPFVVAGGVLLALAVMISGKAAVPDAGILKSMSTIGIAGLTLFIPILGGFIAYSISDKAGIAPGAIGAYLANSMGAGFLGGMLSGLIAGILVYYIIQIIKSLKLPDFLKSIMPIFIIPLLGTFLTGMIVIYIIGDPIAGIMKFLGDWLSGMQDSSKVVMGIILGCMITFDMGGPMNKTAFFFAVALMGTTPELMAAVAAPVCTPPLGMALATFLFKGVFTSEEREAGKPALIMGCIGISEGAIPFAASDPLRVIPANMVGGAVASIVSLIFGATNHAPWGGLIVLPIVGNPVGYVIAVALGALTTAVVVMLLKKYWKSSKQEITDSADDDFNITLN</sequence>
<evidence type="ECO:0000256" key="3">
    <source>
        <dbReference type="ARBA" id="ARBA00022475"/>
    </source>
</evidence>
<evidence type="ECO:0000259" key="10">
    <source>
        <dbReference type="PROSITE" id="PS51104"/>
    </source>
</evidence>
<feature type="transmembrane region" description="Helical" evidence="9">
    <location>
        <begin position="130"/>
        <end position="153"/>
    </location>
</feature>
<keyword evidence="4" id="KW-0762">Sugar transport</keyword>
<dbReference type="InterPro" id="IPR003352">
    <property type="entry name" value="PTS_EIIC"/>
</dbReference>
<feature type="domain" description="PTS EIIC type-2" evidence="10">
    <location>
        <begin position="8"/>
        <end position="341"/>
    </location>
</feature>
<organism evidence="11 12">
    <name type="scientific">Tolumonas osonensis</name>
    <dbReference type="NCBI Taxonomy" id="675874"/>
    <lineage>
        <taxon>Bacteria</taxon>
        <taxon>Pseudomonadati</taxon>
        <taxon>Pseudomonadota</taxon>
        <taxon>Gammaproteobacteria</taxon>
        <taxon>Aeromonadales</taxon>
        <taxon>Aeromonadaceae</taxon>
        <taxon>Tolumonas</taxon>
    </lineage>
</organism>
<dbReference type="EMBL" id="JACHGR010000001">
    <property type="protein sequence ID" value="MBB6054442.1"/>
    <property type="molecule type" value="Genomic_DNA"/>
</dbReference>
<evidence type="ECO:0000313" key="11">
    <source>
        <dbReference type="EMBL" id="MBB6054442.1"/>
    </source>
</evidence>
<evidence type="ECO:0000313" key="12">
    <source>
        <dbReference type="Proteomes" id="UP000585721"/>
    </source>
</evidence>
<dbReference type="GO" id="GO:0009401">
    <property type="term" value="P:phosphoenolpyruvate-dependent sugar phosphotransferase system"/>
    <property type="evidence" value="ECO:0007669"/>
    <property type="project" value="UniProtKB-KW"/>
</dbReference>
<dbReference type="GO" id="GO:0005886">
    <property type="term" value="C:plasma membrane"/>
    <property type="evidence" value="ECO:0007669"/>
    <property type="project" value="UniProtKB-SubCell"/>
</dbReference>
<comment type="subcellular location">
    <subcellularLocation>
        <location evidence="1">Cell inner membrane</location>
        <topology evidence="1">Multi-pass membrane protein</topology>
    </subcellularLocation>
</comment>
<keyword evidence="5" id="KW-0598">Phosphotransferase system</keyword>
<dbReference type="AlphaFoldDB" id="A0A841GIV5"/>
<evidence type="ECO:0000256" key="1">
    <source>
        <dbReference type="ARBA" id="ARBA00004429"/>
    </source>
</evidence>
<dbReference type="Pfam" id="PF02378">
    <property type="entry name" value="PTS_EIIC"/>
    <property type="match status" value="1"/>
</dbReference>
<keyword evidence="12" id="KW-1185">Reference proteome</keyword>
<keyword evidence="3" id="KW-1003">Cell membrane</keyword>
<dbReference type="InterPro" id="IPR050864">
    <property type="entry name" value="Bacterial_PTS_Sugar_Transport"/>
</dbReference>
<dbReference type="NCBIfam" id="TIGR01427">
    <property type="entry name" value="PTS_IIC_fructo"/>
    <property type="match status" value="1"/>
</dbReference>
<comment type="caution">
    <text evidence="11">The sequence shown here is derived from an EMBL/GenBank/DDBJ whole genome shotgun (WGS) entry which is preliminary data.</text>
</comment>
<dbReference type="PANTHER" id="PTHR30505">
    <property type="entry name" value="FRUCTOSE-LIKE PERMEASE"/>
    <property type="match status" value="1"/>
</dbReference>
<keyword evidence="6 9" id="KW-0812">Transmembrane</keyword>
<feature type="transmembrane region" description="Helical" evidence="9">
    <location>
        <begin position="311"/>
        <end position="331"/>
    </location>
</feature>
<dbReference type="Proteomes" id="UP000585721">
    <property type="component" value="Unassembled WGS sequence"/>
</dbReference>
<evidence type="ECO:0000256" key="4">
    <source>
        <dbReference type="ARBA" id="ARBA00022597"/>
    </source>
</evidence>
<reference evidence="11 12" key="1">
    <citation type="submission" date="2020-08" db="EMBL/GenBank/DDBJ databases">
        <title>Genomic Encyclopedia of Type Strains, Phase IV (KMG-IV): sequencing the most valuable type-strain genomes for metagenomic binning, comparative biology and taxonomic classification.</title>
        <authorList>
            <person name="Goeker M."/>
        </authorList>
    </citation>
    <scope>NUCLEOTIDE SEQUENCE [LARGE SCALE GENOMIC DNA]</scope>
    <source>
        <strain evidence="11 12">DSM 22975</strain>
    </source>
</reference>